<comment type="function">
    <text evidence="1">Needed for flagellar regrowth and assembly.</text>
</comment>
<keyword evidence="10" id="KW-1185">Reference proteome</keyword>
<keyword evidence="7" id="KW-1006">Bacterial flagellum protein export</keyword>
<dbReference type="InterPro" id="IPR051472">
    <property type="entry name" value="T3SS_Stator/FliH"/>
</dbReference>
<evidence type="ECO:0000256" key="1">
    <source>
        <dbReference type="ARBA" id="ARBA00003041"/>
    </source>
</evidence>
<gene>
    <name evidence="9" type="ORF">GCM10011289_35030</name>
</gene>
<evidence type="ECO:0000259" key="8">
    <source>
        <dbReference type="Pfam" id="PF02108"/>
    </source>
</evidence>
<feature type="domain" description="Flagellar assembly protein FliH/Type III secretion system HrpE" evidence="8">
    <location>
        <begin position="90"/>
        <end position="213"/>
    </location>
</feature>
<keyword evidence="6" id="KW-0653">Protein transport</keyword>
<protein>
    <recommendedName>
        <fullName evidence="3">Flagellar assembly protein FliH</fullName>
    </recommendedName>
</protein>
<reference evidence="9" key="1">
    <citation type="journal article" date="2014" name="Int. J. Syst. Evol. Microbiol.">
        <title>Complete genome sequence of Corynebacterium casei LMG S-19264T (=DSM 44701T), isolated from a smear-ripened cheese.</title>
        <authorList>
            <consortium name="US DOE Joint Genome Institute (JGI-PGF)"/>
            <person name="Walter F."/>
            <person name="Albersmeier A."/>
            <person name="Kalinowski J."/>
            <person name="Ruckert C."/>
        </authorList>
    </citation>
    <scope>NUCLEOTIDE SEQUENCE</scope>
    <source>
        <strain evidence="9">KCTC 32182</strain>
    </source>
</reference>
<dbReference type="GO" id="GO:0015031">
    <property type="term" value="P:protein transport"/>
    <property type="evidence" value="ECO:0007669"/>
    <property type="project" value="UniProtKB-KW"/>
</dbReference>
<accession>A0A918P701</accession>
<comment type="caution">
    <text evidence="9">The sequence shown here is derived from an EMBL/GenBank/DDBJ whole genome shotgun (WGS) entry which is preliminary data.</text>
</comment>
<proteinExistence type="inferred from homology"/>
<dbReference type="AlphaFoldDB" id="A0A918P701"/>
<reference evidence="9" key="2">
    <citation type="submission" date="2020-09" db="EMBL/GenBank/DDBJ databases">
        <authorList>
            <person name="Sun Q."/>
            <person name="Kim S."/>
        </authorList>
    </citation>
    <scope>NUCLEOTIDE SEQUENCE</scope>
    <source>
        <strain evidence="9">KCTC 32182</strain>
    </source>
</reference>
<dbReference type="EMBL" id="BMYX01000027">
    <property type="protein sequence ID" value="GGY28851.1"/>
    <property type="molecule type" value="Genomic_DNA"/>
</dbReference>
<comment type="similarity">
    <text evidence="2">Belongs to the FliH family.</text>
</comment>
<dbReference type="PANTHER" id="PTHR34982:SF1">
    <property type="entry name" value="FLAGELLAR ASSEMBLY PROTEIN FLIH"/>
    <property type="match status" value="1"/>
</dbReference>
<dbReference type="PANTHER" id="PTHR34982">
    <property type="entry name" value="YOP PROTEINS TRANSLOCATION PROTEIN L"/>
    <property type="match status" value="1"/>
</dbReference>
<dbReference type="RefSeq" id="WP_189536761.1">
    <property type="nucleotide sequence ID" value="NZ_BMYX01000027.1"/>
</dbReference>
<evidence type="ECO:0000256" key="6">
    <source>
        <dbReference type="ARBA" id="ARBA00022927"/>
    </source>
</evidence>
<evidence type="ECO:0000313" key="10">
    <source>
        <dbReference type="Proteomes" id="UP000645257"/>
    </source>
</evidence>
<dbReference type="GO" id="GO:0005829">
    <property type="term" value="C:cytosol"/>
    <property type="evidence" value="ECO:0007669"/>
    <property type="project" value="TreeGrafter"/>
</dbReference>
<dbReference type="InterPro" id="IPR018035">
    <property type="entry name" value="Flagellar_FliH/T3SS_HrpE"/>
</dbReference>
<evidence type="ECO:0000256" key="5">
    <source>
        <dbReference type="ARBA" id="ARBA00022795"/>
    </source>
</evidence>
<dbReference type="GO" id="GO:0044781">
    <property type="term" value="P:bacterial-type flagellum organization"/>
    <property type="evidence" value="ECO:0007669"/>
    <property type="project" value="UniProtKB-KW"/>
</dbReference>
<dbReference type="Proteomes" id="UP000645257">
    <property type="component" value="Unassembled WGS sequence"/>
</dbReference>
<evidence type="ECO:0000256" key="7">
    <source>
        <dbReference type="ARBA" id="ARBA00023225"/>
    </source>
</evidence>
<evidence type="ECO:0000256" key="4">
    <source>
        <dbReference type="ARBA" id="ARBA00022448"/>
    </source>
</evidence>
<keyword evidence="5" id="KW-1005">Bacterial flagellum biogenesis</keyword>
<keyword evidence="4" id="KW-0813">Transport</keyword>
<dbReference type="SUPFAM" id="SSF160527">
    <property type="entry name" value="V-type ATPase subunit E-like"/>
    <property type="match status" value="1"/>
</dbReference>
<evidence type="ECO:0000313" key="9">
    <source>
        <dbReference type="EMBL" id="GGY28851.1"/>
    </source>
</evidence>
<sequence length="224" mass="24217">MNRIIRAELVREAPVPELAPLPEMTPTSAMAPETRLADEAEAWRLRMQSEGEAIRQSAYREGFEKGRDEALAAAAKQAEAEERERVERLGRLDALLAAVPASVARAESELEAALMPLLFAALAKILGEHGRQGEWISAAIQQALAQYRGRDAVEVRLHPQDLAELARFGKDGVSQAADTALTLVADPSVTGGGCVLVTGKGEWDAQLTTQFDALRRALLGALRE</sequence>
<dbReference type="Pfam" id="PF02108">
    <property type="entry name" value="FliH"/>
    <property type="match status" value="1"/>
</dbReference>
<evidence type="ECO:0000256" key="3">
    <source>
        <dbReference type="ARBA" id="ARBA00016507"/>
    </source>
</evidence>
<evidence type="ECO:0000256" key="2">
    <source>
        <dbReference type="ARBA" id="ARBA00006602"/>
    </source>
</evidence>
<organism evidence="9 10">
    <name type="scientific">Paludibacterium paludis</name>
    <dbReference type="NCBI Taxonomy" id="1225769"/>
    <lineage>
        <taxon>Bacteria</taxon>
        <taxon>Pseudomonadati</taxon>
        <taxon>Pseudomonadota</taxon>
        <taxon>Betaproteobacteria</taxon>
        <taxon>Neisseriales</taxon>
        <taxon>Chromobacteriaceae</taxon>
        <taxon>Paludibacterium</taxon>
    </lineage>
</organism>
<name>A0A918P701_9NEIS</name>